<dbReference type="Proteomes" id="UP001276659">
    <property type="component" value="Unassembled WGS sequence"/>
</dbReference>
<feature type="compositionally biased region" description="Low complexity" evidence="1">
    <location>
        <begin position="84"/>
        <end position="99"/>
    </location>
</feature>
<feature type="compositionally biased region" description="Basic and acidic residues" evidence="1">
    <location>
        <begin position="100"/>
        <end position="110"/>
    </location>
</feature>
<reference evidence="2" key="1">
    <citation type="submission" date="2022-11" db="EMBL/GenBank/DDBJ databases">
        <title>Chromosomal genome sequence assembly and mating type (MAT) locus characterization of the leprose asexual lichenized fungus Lepraria neglecta (Nyl.) Erichsen.</title>
        <authorList>
            <person name="Allen J.L."/>
            <person name="Pfeffer B."/>
        </authorList>
    </citation>
    <scope>NUCLEOTIDE SEQUENCE</scope>
    <source>
        <strain evidence="2">Allen 5258</strain>
    </source>
</reference>
<evidence type="ECO:0000313" key="3">
    <source>
        <dbReference type="Proteomes" id="UP001276659"/>
    </source>
</evidence>
<name>A0AAD9ZAI1_9LECA</name>
<organism evidence="2 3">
    <name type="scientific">Lepraria neglecta</name>
    <dbReference type="NCBI Taxonomy" id="209136"/>
    <lineage>
        <taxon>Eukaryota</taxon>
        <taxon>Fungi</taxon>
        <taxon>Dikarya</taxon>
        <taxon>Ascomycota</taxon>
        <taxon>Pezizomycotina</taxon>
        <taxon>Lecanoromycetes</taxon>
        <taxon>OSLEUM clade</taxon>
        <taxon>Lecanoromycetidae</taxon>
        <taxon>Lecanorales</taxon>
        <taxon>Lecanorineae</taxon>
        <taxon>Stereocaulaceae</taxon>
        <taxon>Lepraria</taxon>
    </lineage>
</organism>
<comment type="caution">
    <text evidence="2">The sequence shown here is derived from an EMBL/GenBank/DDBJ whole genome shotgun (WGS) entry which is preliminary data.</text>
</comment>
<feature type="region of interest" description="Disordered" evidence="1">
    <location>
        <begin position="72"/>
        <end position="193"/>
    </location>
</feature>
<evidence type="ECO:0000313" key="2">
    <source>
        <dbReference type="EMBL" id="KAK3174444.1"/>
    </source>
</evidence>
<evidence type="ECO:0000256" key="1">
    <source>
        <dbReference type="SAM" id="MobiDB-lite"/>
    </source>
</evidence>
<proteinExistence type="predicted"/>
<gene>
    <name evidence="2" type="ORF">OEA41_001690</name>
</gene>
<feature type="compositionally biased region" description="Basic and acidic residues" evidence="1">
    <location>
        <begin position="132"/>
        <end position="150"/>
    </location>
</feature>
<dbReference type="EMBL" id="JASNWA010000006">
    <property type="protein sequence ID" value="KAK3174444.1"/>
    <property type="molecule type" value="Genomic_DNA"/>
</dbReference>
<keyword evidence="3" id="KW-1185">Reference proteome</keyword>
<dbReference type="AlphaFoldDB" id="A0AAD9ZAI1"/>
<sequence length="193" mass="20944">MASILIGVGVLSYDQIKKQKQKRAAMKAHNTARFSELERENARRIDALQNNTCFCQQSDWQGGGCERHGYVPAAGTPGGPPGPEDAGPPAYGEGEAFAPQRRESHPRGESGEYVDASMVDGANGDGLAQVHGRRDGRGEEERALLNDKPRAPAPMQENEVARINEKRRKTGASGGLKGWRLRRKGGKEEGVVR</sequence>
<accession>A0AAD9ZAI1</accession>
<protein>
    <submittedName>
        <fullName evidence="2">Uncharacterized protein</fullName>
    </submittedName>
</protein>